<comment type="caution">
    <text evidence="6">The sequence shown here is derived from an EMBL/GenBank/DDBJ whole genome shotgun (WGS) entry which is preliminary data.</text>
</comment>
<reference evidence="6 7" key="1">
    <citation type="submission" date="2024-01" db="EMBL/GenBank/DDBJ databases">
        <authorList>
            <person name="Waweru B."/>
        </authorList>
    </citation>
    <scope>NUCLEOTIDE SEQUENCE [LARGE SCALE GENOMIC DNA]</scope>
</reference>
<keyword evidence="2" id="KW-0547">Nucleotide-binding</keyword>
<dbReference type="AlphaFoldDB" id="A0AAV1SU11"/>
<dbReference type="GO" id="GO:0043531">
    <property type="term" value="F:ADP binding"/>
    <property type="evidence" value="ECO:0007669"/>
    <property type="project" value="InterPro"/>
</dbReference>
<dbReference type="Pfam" id="PF18052">
    <property type="entry name" value="Rx_N"/>
    <property type="match status" value="1"/>
</dbReference>
<evidence type="ECO:0000256" key="1">
    <source>
        <dbReference type="ARBA" id="ARBA00022737"/>
    </source>
</evidence>
<feature type="domain" description="Disease resistance N-terminal" evidence="5">
    <location>
        <begin position="1"/>
        <end position="69"/>
    </location>
</feature>
<dbReference type="Gene3D" id="1.20.5.4130">
    <property type="match status" value="1"/>
</dbReference>
<dbReference type="InterPro" id="IPR027417">
    <property type="entry name" value="P-loop_NTPase"/>
</dbReference>
<keyword evidence="3" id="KW-0611">Plant defense</keyword>
<evidence type="ECO:0000256" key="3">
    <source>
        <dbReference type="ARBA" id="ARBA00022821"/>
    </source>
</evidence>
<dbReference type="Gene3D" id="3.40.50.300">
    <property type="entry name" value="P-loop containing nucleotide triphosphate hydrolases"/>
    <property type="match status" value="1"/>
</dbReference>
<dbReference type="Pfam" id="PF00931">
    <property type="entry name" value="NB-ARC"/>
    <property type="match status" value="1"/>
</dbReference>
<evidence type="ECO:0000259" key="4">
    <source>
        <dbReference type="Pfam" id="PF00931"/>
    </source>
</evidence>
<dbReference type="InterPro" id="IPR041118">
    <property type="entry name" value="Rx_N"/>
</dbReference>
<dbReference type="InterPro" id="IPR002182">
    <property type="entry name" value="NB-ARC"/>
</dbReference>
<accession>A0AAV1SU11</accession>
<dbReference type="SUPFAM" id="SSF52540">
    <property type="entry name" value="P-loop containing nucleoside triphosphate hydrolases"/>
    <property type="match status" value="1"/>
</dbReference>
<gene>
    <name evidence="6" type="ORF">DCAF_LOCUS26305</name>
</gene>
<evidence type="ECO:0000313" key="6">
    <source>
        <dbReference type="EMBL" id="CAK7356039.1"/>
    </source>
</evidence>
<evidence type="ECO:0000313" key="7">
    <source>
        <dbReference type="Proteomes" id="UP001314170"/>
    </source>
</evidence>
<dbReference type="EMBL" id="CAWUPB010001197">
    <property type="protein sequence ID" value="CAK7356039.1"/>
    <property type="molecule type" value="Genomic_DNA"/>
</dbReference>
<dbReference type="PANTHER" id="PTHR19338:SF0">
    <property type="entry name" value="MITOCHONDRIAL IMPORT INNER MEMBRANE TRANSLOCASE SUBUNIT TIM13"/>
    <property type="match status" value="1"/>
</dbReference>
<proteinExistence type="predicted"/>
<sequence>MTFLLDKLVTLLENELRVVERRWEEIVYVKGELERIRDFLRVTDTLAKSDEEVEVWVKQIRDVAHETKDQDRREDAVLLDMIDLVRIEEHKSKLVGWLINGDSRHEVVLLARMGGLGKTTLEKQVYDDA</sequence>
<evidence type="ECO:0000259" key="5">
    <source>
        <dbReference type="Pfam" id="PF18052"/>
    </source>
</evidence>
<keyword evidence="1" id="KW-0677">Repeat</keyword>
<dbReference type="GO" id="GO:0006952">
    <property type="term" value="P:defense response"/>
    <property type="evidence" value="ECO:0007669"/>
    <property type="project" value="UniProtKB-KW"/>
</dbReference>
<feature type="domain" description="NB-ARC" evidence="4">
    <location>
        <begin position="88"/>
        <end position="128"/>
    </location>
</feature>
<evidence type="ECO:0000256" key="2">
    <source>
        <dbReference type="ARBA" id="ARBA00022741"/>
    </source>
</evidence>
<organism evidence="6 7">
    <name type="scientific">Dovyalis caffra</name>
    <dbReference type="NCBI Taxonomy" id="77055"/>
    <lineage>
        <taxon>Eukaryota</taxon>
        <taxon>Viridiplantae</taxon>
        <taxon>Streptophyta</taxon>
        <taxon>Embryophyta</taxon>
        <taxon>Tracheophyta</taxon>
        <taxon>Spermatophyta</taxon>
        <taxon>Magnoliopsida</taxon>
        <taxon>eudicotyledons</taxon>
        <taxon>Gunneridae</taxon>
        <taxon>Pentapetalae</taxon>
        <taxon>rosids</taxon>
        <taxon>fabids</taxon>
        <taxon>Malpighiales</taxon>
        <taxon>Salicaceae</taxon>
        <taxon>Flacourtieae</taxon>
        <taxon>Dovyalis</taxon>
    </lineage>
</organism>
<dbReference type="CDD" id="cd14798">
    <property type="entry name" value="RX-CC_like"/>
    <property type="match status" value="1"/>
</dbReference>
<protein>
    <recommendedName>
        <fullName evidence="8">Disease resistance protein</fullName>
    </recommendedName>
</protein>
<dbReference type="InterPro" id="IPR038005">
    <property type="entry name" value="RX-like_CC"/>
</dbReference>
<name>A0AAV1SU11_9ROSI</name>
<dbReference type="PANTHER" id="PTHR19338">
    <property type="entry name" value="TRANSLOCASE OF INNER MITOCHONDRIAL MEMBRANE 13 HOMOLOG"/>
    <property type="match status" value="1"/>
</dbReference>
<keyword evidence="7" id="KW-1185">Reference proteome</keyword>
<dbReference type="Proteomes" id="UP001314170">
    <property type="component" value="Unassembled WGS sequence"/>
</dbReference>
<evidence type="ECO:0008006" key="8">
    <source>
        <dbReference type="Google" id="ProtNLM"/>
    </source>
</evidence>